<dbReference type="VEuPathDB" id="FungiDB:RhiirA1_461411"/>
<accession>A0A2I1HT60</accession>
<dbReference type="Proteomes" id="UP000234323">
    <property type="component" value="Unassembled WGS sequence"/>
</dbReference>
<gene>
    <name evidence="2" type="ORF">RhiirA4_432255</name>
</gene>
<evidence type="ECO:0000313" key="2">
    <source>
        <dbReference type="EMBL" id="PKY62058.1"/>
    </source>
</evidence>
<sequence length="362" mass="43450">MTKTFFNFSYKKYRFYFGIYIPCSFKDKTDNPYTPLLCTIPSPFIMSHDRCSCINHQKNLAKHHFFKNIKPKDNRLNRHTNENFINDKPSHANLLYHRWLSSQPKHHYSKRTGISYISSIHARDANSILKLGSKHMYRKVLSNFQRIFSPNLRTQQKQEKRFTRACRRVFNKMQLLPGCTAQPSDYLATARRYKFIFLKNQYIKFPIRHLVYKKAFTEPNPDDYPFLVPYYAKRHPNENKTWKNIKTLSKHLNQPITPKITPKPSDTTEPFNPIPDMFIPEKYRDIIPKDPIYVNDRFITPGSREWFTYMYNLEKSIKEQEIIDFNEQISRDVAQAFERAQVEKQARWAKEKEELKQEAIYH</sequence>
<dbReference type="EMBL" id="LLXI01006322">
    <property type="protein sequence ID" value="PKY62058.1"/>
    <property type="molecule type" value="Genomic_DNA"/>
</dbReference>
<dbReference type="VEuPathDB" id="FungiDB:RhiirFUN_021577"/>
<dbReference type="Pfam" id="PF26638">
    <property type="entry name" value="DUF8211"/>
    <property type="match status" value="1"/>
</dbReference>
<feature type="domain" description="DUF8211" evidence="1">
    <location>
        <begin position="91"/>
        <end position="227"/>
    </location>
</feature>
<evidence type="ECO:0000313" key="3">
    <source>
        <dbReference type="Proteomes" id="UP000234323"/>
    </source>
</evidence>
<protein>
    <recommendedName>
        <fullName evidence="1">DUF8211 domain-containing protein</fullName>
    </recommendedName>
</protein>
<proteinExistence type="predicted"/>
<dbReference type="VEuPathDB" id="FungiDB:FUN_020347"/>
<name>A0A2I1HT60_9GLOM</name>
<dbReference type="InterPro" id="IPR058524">
    <property type="entry name" value="DUF8211"/>
</dbReference>
<organism evidence="2 3">
    <name type="scientific">Rhizophagus irregularis</name>
    <dbReference type="NCBI Taxonomy" id="588596"/>
    <lineage>
        <taxon>Eukaryota</taxon>
        <taxon>Fungi</taxon>
        <taxon>Fungi incertae sedis</taxon>
        <taxon>Mucoromycota</taxon>
        <taxon>Glomeromycotina</taxon>
        <taxon>Glomeromycetes</taxon>
        <taxon>Glomerales</taxon>
        <taxon>Glomeraceae</taxon>
        <taxon>Rhizophagus</taxon>
    </lineage>
</organism>
<keyword evidence="3" id="KW-1185">Reference proteome</keyword>
<comment type="caution">
    <text evidence="2">The sequence shown here is derived from an EMBL/GenBank/DDBJ whole genome shotgun (WGS) entry which is preliminary data.</text>
</comment>
<reference evidence="2 3" key="1">
    <citation type="submission" date="2015-10" db="EMBL/GenBank/DDBJ databases">
        <title>Genome analyses suggest a sexual origin of heterokaryosis in a supposedly ancient asexual fungus.</title>
        <authorList>
            <person name="Ropars J."/>
            <person name="Sedzielewska K."/>
            <person name="Noel J."/>
            <person name="Charron P."/>
            <person name="Farinelli L."/>
            <person name="Marton T."/>
            <person name="Kruger M."/>
            <person name="Pelin A."/>
            <person name="Brachmann A."/>
            <person name="Corradi N."/>
        </authorList>
    </citation>
    <scope>NUCLEOTIDE SEQUENCE [LARGE SCALE GENOMIC DNA]</scope>
    <source>
        <strain evidence="2 3">A4</strain>
    </source>
</reference>
<dbReference type="AlphaFoldDB" id="A0A2I1HT60"/>
<evidence type="ECO:0000259" key="1">
    <source>
        <dbReference type="Pfam" id="PF26638"/>
    </source>
</evidence>
<feature type="non-terminal residue" evidence="2">
    <location>
        <position position="362"/>
    </location>
</feature>